<accession>A0A2B7WR88</accession>
<evidence type="ECO:0000256" key="1">
    <source>
        <dbReference type="ARBA" id="ARBA00008682"/>
    </source>
</evidence>
<dbReference type="PROSITE" id="PS50941">
    <property type="entry name" value="CHIT_BIND_I_2"/>
    <property type="match status" value="1"/>
</dbReference>
<feature type="disulfide bond" evidence="5">
    <location>
        <begin position="68"/>
        <end position="82"/>
    </location>
</feature>
<dbReference type="SMART" id="SM00636">
    <property type="entry name" value="Glyco_18"/>
    <property type="match status" value="1"/>
</dbReference>
<evidence type="ECO:0000256" key="6">
    <source>
        <dbReference type="SAM" id="MobiDB-lite"/>
    </source>
</evidence>
<dbReference type="STRING" id="1447883.A0A2B7WR88"/>
<keyword evidence="3 5" id="KW-0147">Chitin-binding</keyword>
<dbReference type="InterPro" id="IPR017853">
    <property type="entry name" value="GH"/>
</dbReference>
<comment type="similarity">
    <text evidence="1">Belongs to the glycosyl hydrolase 18 family. Chitinase class V subfamily.</text>
</comment>
<dbReference type="Gene3D" id="3.10.50.10">
    <property type="match status" value="1"/>
</dbReference>
<dbReference type="Pfam" id="PF00704">
    <property type="entry name" value="Glyco_hydro_18"/>
    <property type="match status" value="1"/>
</dbReference>
<feature type="region of interest" description="Disordered" evidence="6">
    <location>
        <begin position="498"/>
        <end position="529"/>
    </location>
</feature>
<dbReference type="InterPro" id="IPR029070">
    <property type="entry name" value="Chitinase_insertion_sf"/>
</dbReference>
<feature type="region of interest" description="Disordered" evidence="6">
    <location>
        <begin position="564"/>
        <end position="601"/>
    </location>
</feature>
<sequence length="601" mass="64880">MTHQNFERLSKPLLLGSSNHLTEASKLKSGKIPKLRMRRALGTRSDDAGATCGKSSPSGSATCPLNVCCSSSGYCGTGSDFCSLGHSATSCQEDYGSCRMISRSSSSCGADSAMGRSIGYFQLDSVQARECGNIRPDTIGVDGLTHLFLAFAGVDSMSFAVSALDPAHELLYREFTALGSSKKFETWIALGGWAFTDPGPTEKTWSKLASCPDNRKKFITSLKQFLAKYGFKGVDIDWEYPGAPERNGDPRDTQNFVALLREMHAEIGQEYGISVALPASYWYLRWFDLRAMEEYVDFFGLMTYDLHGTWDSEGDFGNVIAGHTDIAEVQNMILPLWYAGVDPAKINFGLAYYGRGYTLSNPSCHAVGCSWKGPSDEGPCSKTKGVMTLHEIENLILHTRLRPQLLQKEMMKELTFNNQWIGYDDADTIKMKKKWASQYCFGGTMIWSVDQYSSSREGGASSNPEGHSYLKSTGITTAKKSLVNPPTGVYSTRIASTLQSRPRGSMGTSIVNPGGTKGAAVRNSAPTGQEQTVTITITLTAPTIAATKTDSKILLGTTAPAPTVNVGNGSDPGAPEPCTGSESYPVSATRAIDGKIVPGNR</sequence>
<gene>
    <name evidence="9" type="ORF">AJ80_09396</name>
</gene>
<evidence type="ECO:0000256" key="4">
    <source>
        <dbReference type="ARBA" id="ARBA00023026"/>
    </source>
</evidence>
<feature type="disulfide bond" evidence="5">
    <location>
        <begin position="63"/>
        <end position="75"/>
    </location>
</feature>
<dbReference type="PROSITE" id="PS00026">
    <property type="entry name" value="CHIT_BIND_I_1"/>
    <property type="match status" value="1"/>
</dbReference>
<dbReference type="EC" id="3.2.1.14" evidence="2"/>
<dbReference type="Proteomes" id="UP000224634">
    <property type="component" value="Unassembled WGS sequence"/>
</dbReference>
<feature type="compositionally biased region" description="Polar residues" evidence="6">
    <location>
        <begin position="498"/>
        <end position="511"/>
    </location>
</feature>
<evidence type="ECO:0000259" key="8">
    <source>
        <dbReference type="PROSITE" id="PS51910"/>
    </source>
</evidence>
<dbReference type="InterPro" id="IPR018371">
    <property type="entry name" value="Chitin-binding_1_CS"/>
</dbReference>
<dbReference type="InterPro" id="IPR053214">
    <property type="entry name" value="LysM12-like"/>
</dbReference>
<dbReference type="PANTHER" id="PTHR47700">
    <property type="entry name" value="V CHITINASE, PUTATIVE (AFU_ORTHOLOGUE AFUA_6G13720)-RELATED"/>
    <property type="match status" value="1"/>
</dbReference>
<dbReference type="CDD" id="cd00035">
    <property type="entry name" value="ChtBD1"/>
    <property type="match status" value="1"/>
</dbReference>
<dbReference type="SUPFAM" id="SSF54556">
    <property type="entry name" value="Chitinase insertion domain"/>
    <property type="match status" value="1"/>
</dbReference>
<dbReference type="GO" id="GO:0008061">
    <property type="term" value="F:chitin binding"/>
    <property type="evidence" value="ECO:0007669"/>
    <property type="project" value="UniProtKB-UniRule"/>
</dbReference>
<dbReference type="AlphaFoldDB" id="A0A2B7WR88"/>
<evidence type="ECO:0000256" key="2">
    <source>
        <dbReference type="ARBA" id="ARBA00012729"/>
    </source>
</evidence>
<dbReference type="OrthoDB" id="73875at2759"/>
<keyword evidence="10" id="KW-1185">Reference proteome</keyword>
<reference evidence="9 10" key="1">
    <citation type="submission" date="2017-10" db="EMBL/GenBank/DDBJ databases">
        <title>Comparative genomics in systemic dimorphic fungi from Ajellomycetaceae.</title>
        <authorList>
            <person name="Munoz J.F."/>
            <person name="Mcewen J.G."/>
            <person name="Clay O.K."/>
            <person name="Cuomo C.A."/>
        </authorList>
    </citation>
    <scope>NUCLEOTIDE SEQUENCE [LARGE SCALE GENOMIC DNA]</scope>
    <source>
        <strain evidence="9 10">UAMH7299</strain>
    </source>
</reference>
<dbReference type="InterPro" id="IPR011583">
    <property type="entry name" value="Chitinase_II/V-like_cat"/>
</dbReference>
<evidence type="ECO:0000256" key="5">
    <source>
        <dbReference type="PROSITE-ProRule" id="PRU00261"/>
    </source>
</evidence>
<evidence type="ECO:0000259" key="7">
    <source>
        <dbReference type="PROSITE" id="PS50941"/>
    </source>
</evidence>
<name>A0A2B7WR88_POLH7</name>
<evidence type="ECO:0000256" key="3">
    <source>
        <dbReference type="ARBA" id="ARBA00022669"/>
    </source>
</evidence>
<dbReference type="InterPro" id="IPR036861">
    <property type="entry name" value="Endochitinase-like_sf"/>
</dbReference>
<keyword evidence="4" id="KW-0843">Virulence</keyword>
<organism evidence="9 10">
    <name type="scientific">Polytolypa hystricis (strain UAMH7299)</name>
    <dbReference type="NCBI Taxonomy" id="1447883"/>
    <lineage>
        <taxon>Eukaryota</taxon>
        <taxon>Fungi</taxon>
        <taxon>Dikarya</taxon>
        <taxon>Ascomycota</taxon>
        <taxon>Pezizomycotina</taxon>
        <taxon>Eurotiomycetes</taxon>
        <taxon>Eurotiomycetidae</taxon>
        <taxon>Onygenales</taxon>
        <taxon>Onygenales incertae sedis</taxon>
        <taxon>Polytolypa</taxon>
    </lineage>
</organism>
<comment type="caution">
    <text evidence="5">Lacks conserved residue(s) required for the propagation of feature annotation.</text>
</comment>
<dbReference type="SUPFAM" id="SSF51445">
    <property type="entry name" value="(Trans)glycosidases"/>
    <property type="match status" value="1"/>
</dbReference>
<dbReference type="SMART" id="SM00270">
    <property type="entry name" value="ChtBD1"/>
    <property type="match status" value="1"/>
</dbReference>
<dbReference type="Pfam" id="PF00187">
    <property type="entry name" value="Chitin_bind_1"/>
    <property type="match status" value="1"/>
</dbReference>
<dbReference type="Gene3D" id="3.30.60.10">
    <property type="entry name" value="Endochitinase-like"/>
    <property type="match status" value="1"/>
</dbReference>
<comment type="caution">
    <text evidence="9">The sequence shown here is derived from an EMBL/GenBank/DDBJ whole genome shotgun (WGS) entry which is preliminary data.</text>
</comment>
<dbReference type="PROSITE" id="PS51910">
    <property type="entry name" value="GH18_2"/>
    <property type="match status" value="1"/>
</dbReference>
<proteinExistence type="inferred from homology"/>
<dbReference type="InterPro" id="IPR001002">
    <property type="entry name" value="Chitin-bd_1"/>
</dbReference>
<dbReference type="GO" id="GO:0005975">
    <property type="term" value="P:carbohydrate metabolic process"/>
    <property type="evidence" value="ECO:0007669"/>
    <property type="project" value="InterPro"/>
</dbReference>
<dbReference type="InterPro" id="IPR001223">
    <property type="entry name" value="Glyco_hydro18_cat"/>
</dbReference>
<feature type="domain" description="GH18" evidence="8">
    <location>
        <begin position="115"/>
        <end position="463"/>
    </location>
</feature>
<protein>
    <recommendedName>
        <fullName evidence="2">chitinase</fullName>
        <ecNumber evidence="2">3.2.1.14</ecNumber>
    </recommendedName>
</protein>
<dbReference type="GO" id="GO:0008843">
    <property type="term" value="F:endochitinase activity"/>
    <property type="evidence" value="ECO:0007669"/>
    <property type="project" value="UniProtKB-EC"/>
</dbReference>
<dbReference type="Gene3D" id="3.20.20.80">
    <property type="entry name" value="Glycosidases"/>
    <property type="match status" value="1"/>
</dbReference>
<keyword evidence="5" id="KW-1015">Disulfide bond</keyword>
<dbReference type="PANTHER" id="PTHR47700:SF2">
    <property type="entry name" value="CHITINASE"/>
    <property type="match status" value="1"/>
</dbReference>
<feature type="domain" description="Chitin-binding type-1" evidence="7">
    <location>
        <begin position="49"/>
        <end position="100"/>
    </location>
</feature>
<dbReference type="EMBL" id="PDNA01000277">
    <property type="protein sequence ID" value="PGG99132.1"/>
    <property type="molecule type" value="Genomic_DNA"/>
</dbReference>
<evidence type="ECO:0000313" key="10">
    <source>
        <dbReference type="Proteomes" id="UP000224634"/>
    </source>
</evidence>
<dbReference type="SUPFAM" id="SSF57016">
    <property type="entry name" value="Plant lectins/antimicrobial peptides"/>
    <property type="match status" value="1"/>
</dbReference>
<evidence type="ECO:0000313" key="9">
    <source>
        <dbReference type="EMBL" id="PGG99132.1"/>
    </source>
</evidence>